<name>A0A8X6RJ06_TRICX</name>
<organism evidence="2 3">
    <name type="scientific">Trichonephila clavipes</name>
    <name type="common">Golden silk orbweaver</name>
    <name type="synonym">Nephila clavipes</name>
    <dbReference type="NCBI Taxonomy" id="2585209"/>
    <lineage>
        <taxon>Eukaryota</taxon>
        <taxon>Metazoa</taxon>
        <taxon>Ecdysozoa</taxon>
        <taxon>Arthropoda</taxon>
        <taxon>Chelicerata</taxon>
        <taxon>Arachnida</taxon>
        <taxon>Araneae</taxon>
        <taxon>Araneomorphae</taxon>
        <taxon>Entelegynae</taxon>
        <taxon>Araneoidea</taxon>
        <taxon>Nephilidae</taxon>
        <taxon>Trichonephila</taxon>
    </lineage>
</organism>
<dbReference type="GO" id="GO:0015074">
    <property type="term" value="P:DNA integration"/>
    <property type="evidence" value="ECO:0007669"/>
    <property type="project" value="InterPro"/>
</dbReference>
<evidence type="ECO:0000313" key="3">
    <source>
        <dbReference type="Proteomes" id="UP000887159"/>
    </source>
</evidence>
<feature type="domain" description="Transposase Tc1-like" evidence="1">
    <location>
        <begin position="75"/>
        <end position="140"/>
    </location>
</feature>
<dbReference type="GO" id="GO:0003677">
    <property type="term" value="F:DNA binding"/>
    <property type="evidence" value="ECO:0007669"/>
    <property type="project" value="InterPro"/>
</dbReference>
<dbReference type="InterPro" id="IPR036397">
    <property type="entry name" value="RNaseH_sf"/>
</dbReference>
<sequence>MPGKRARRHFSQLSEFERGLIIWMKTAGWSTRCVVGQLDLSECDVTNCWDQWTREGTHARKTGSGTTRKATRREDRRIARQGLVDPTVTRSTIRADVGAAIVPQTISRDLAGANLKSKRPFRALPLTPERRQLRLQWYQERSMSNVTDWKRLCLGMNPGLFWGQMITVYECGGALGSGAILQQDNARPHTARVTQDFLLHFQTLPRPARSPDFSPVEHVRDQLKQQMLSCHSVHDLELAV</sequence>
<dbReference type="GO" id="GO:0006313">
    <property type="term" value="P:DNA transposition"/>
    <property type="evidence" value="ECO:0007669"/>
    <property type="project" value="InterPro"/>
</dbReference>
<dbReference type="Gene3D" id="3.30.420.10">
    <property type="entry name" value="Ribonuclease H-like superfamily/Ribonuclease H"/>
    <property type="match status" value="1"/>
</dbReference>
<dbReference type="InterPro" id="IPR002492">
    <property type="entry name" value="Transposase_Tc1-like"/>
</dbReference>
<gene>
    <name evidence="2" type="primary">TCB2_57</name>
    <name evidence="2" type="ORF">TNCV_4760381</name>
</gene>
<keyword evidence="3" id="KW-1185">Reference proteome</keyword>
<evidence type="ECO:0000259" key="1">
    <source>
        <dbReference type="Pfam" id="PF01498"/>
    </source>
</evidence>
<accession>A0A8X6RJ06</accession>
<reference evidence="2" key="1">
    <citation type="submission" date="2020-08" db="EMBL/GenBank/DDBJ databases">
        <title>Multicomponent nature underlies the extraordinary mechanical properties of spider dragline silk.</title>
        <authorList>
            <person name="Kono N."/>
            <person name="Nakamura H."/>
            <person name="Mori M."/>
            <person name="Yoshida Y."/>
            <person name="Ohtoshi R."/>
            <person name="Malay A.D."/>
            <person name="Moran D.A.P."/>
            <person name="Tomita M."/>
            <person name="Numata K."/>
            <person name="Arakawa K."/>
        </authorList>
    </citation>
    <scope>NUCLEOTIDE SEQUENCE</scope>
</reference>
<dbReference type="Proteomes" id="UP000887159">
    <property type="component" value="Unassembled WGS sequence"/>
</dbReference>
<dbReference type="Pfam" id="PF01498">
    <property type="entry name" value="HTH_Tnp_Tc3_2"/>
    <property type="match status" value="1"/>
</dbReference>
<comment type="caution">
    <text evidence="2">The sequence shown here is derived from an EMBL/GenBank/DDBJ whole genome shotgun (WGS) entry which is preliminary data.</text>
</comment>
<proteinExistence type="predicted"/>
<protein>
    <submittedName>
        <fullName evidence="2">Transposable element Tcb2 transposase</fullName>
    </submittedName>
</protein>
<dbReference type="AlphaFoldDB" id="A0A8X6RJ06"/>
<dbReference type="EMBL" id="BMAU01021172">
    <property type="protein sequence ID" value="GFX93159.1"/>
    <property type="molecule type" value="Genomic_DNA"/>
</dbReference>
<evidence type="ECO:0000313" key="2">
    <source>
        <dbReference type="EMBL" id="GFX93159.1"/>
    </source>
</evidence>